<evidence type="ECO:0000313" key="2">
    <source>
        <dbReference type="Proteomes" id="UP001596283"/>
    </source>
</evidence>
<name>A0ABW1TH59_9LACO</name>
<organism evidence="1 2">
    <name type="scientific">Levilactobacillus fujinensis</name>
    <dbReference type="NCBI Taxonomy" id="2486024"/>
    <lineage>
        <taxon>Bacteria</taxon>
        <taxon>Bacillati</taxon>
        <taxon>Bacillota</taxon>
        <taxon>Bacilli</taxon>
        <taxon>Lactobacillales</taxon>
        <taxon>Lactobacillaceae</taxon>
        <taxon>Levilactobacillus</taxon>
    </lineage>
</organism>
<reference evidence="2" key="1">
    <citation type="journal article" date="2019" name="Int. J. Syst. Evol. Microbiol.">
        <title>The Global Catalogue of Microorganisms (GCM) 10K type strain sequencing project: providing services to taxonomists for standard genome sequencing and annotation.</title>
        <authorList>
            <consortium name="The Broad Institute Genomics Platform"/>
            <consortium name="The Broad Institute Genome Sequencing Center for Infectious Disease"/>
            <person name="Wu L."/>
            <person name="Ma J."/>
        </authorList>
    </citation>
    <scope>NUCLEOTIDE SEQUENCE [LARGE SCALE GENOMIC DNA]</scope>
    <source>
        <strain evidence="2">CCM 8908</strain>
    </source>
</reference>
<gene>
    <name evidence="1" type="ORF">ACFP1C_06370</name>
</gene>
<evidence type="ECO:0008006" key="3">
    <source>
        <dbReference type="Google" id="ProtNLM"/>
    </source>
</evidence>
<proteinExistence type="predicted"/>
<dbReference type="RefSeq" id="WP_125686296.1">
    <property type="nucleotide sequence ID" value="NZ_JBHSSI010000034.1"/>
</dbReference>
<comment type="caution">
    <text evidence="1">The sequence shown here is derived from an EMBL/GenBank/DDBJ whole genome shotgun (WGS) entry which is preliminary data.</text>
</comment>
<protein>
    <recommendedName>
        <fullName evidence="3">Antitoxin</fullName>
    </recommendedName>
</protein>
<evidence type="ECO:0000313" key="1">
    <source>
        <dbReference type="EMBL" id="MFC6260572.1"/>
    </source>
</evidence>
<sequence length="68" mass="8132">MAETISIRLDKETERRLESYTRLHRINDEDYIKQVVAVSLESRPTERVAKRPMTNLSWRDTLKELDLD</sequence>
<dbReference type="EMBL" id="JBHSSI010000034">
    <property type="protein sequence ID" value="MFC6260572.1"/>
    <property type="molecule type" value="Genomic_DNA"/>
</dbReference>
<accession>A0ABW1TH59</accession>
<dbReference type="Proteomes" id="UP001596283">
    <property type="component" value="Unassembled WGS sequence"/>
</dbReference>
<keyword evidence="2" id="KW-1185">Reference proteome</keyword>